<evidence type="ECO:0000313" key="1">
    <source>
        <dbReference type="EMBL" id="CAH4038054.1"/>
    </source>
</evidence>
<keyword evidence="2" id="KW-1185">Reference proteome</keyword>
<dbReference type="Proteomes" id="UP001152562">
    <property type="component" value="Unassembled WGS sequence"/>
</dbReference>
<evidence type="ECO:0000313" key="2">
    <source>
        <dbReference type="Proteomes" id="UP001152562"/>
    </source>
</evidence>
<comment type="caution">
    <text evidence="1">The sequence shown here is derived from an EMBL/GenBank/DDBJ whole genome shotgun (WGS) entry which is preliminary data.</text>
</comment>
<accession>A0A9P0TYS9</accession>
<sequence length="84" mass="9359">MNDFGKNAYGPENKNLENYEAITKCASDASKKLQAPGAIHNDTSAEGNDVTRRYYFINATNNRSEGLLHSVCFVWMLQETVAIT</sequence>
<proteinExistence type="predicted"/>
<protein>
    <submittedName>
        <fullName evidence="1">Uncharacterized protein</fullName>
    </submittedName>
</protein>
<dbReference type="AlphaFoldDB" id="A0A9P0TYS9"/>
<name>A0A9P0TYS9_PIEBR</name>
<reference evidence="1" key="1">
    <citation type="submission" date="2022-05" db="EMBL/GenBank/DDBJ databases">
        <authorList>
            <person name="Okamura Y."/>
        </authorList>
    </citation>
    <scope>NUCLEOTIDE SEQUENCE</scope>
</reference>
<dbReference type="EMBL" id="CALOZG010000085">
    <property type="protein sequence ID" value="CAH4038054.1"/>
    <property type="molecule type" value="Genomic_DNA"/>
</dbReference>
<gene>
    <name evidence="1" type="ORF">PIBRA_LOCUS13656</name>
</gene>
<organism evidence="1 2">
    <name type="scientific">Pieris brassicae</name>
    <name type="common">White butterfly</name>
    <name type="synonym">Large white butterfly</name>
    <dbReference type="NCBI Taxonomy" id="7116"/>
    <lineage>
        <taxon>Eukaryota</taxon>
        <taxon>Metazoa</taxon>
        <taxon>Ecdysozoa</taxon>
        <taxon>Arthropoda</taxon>
        <taxon>Hexapoda</taxon>
        <taxon>Insecta</taxon>
        <taxon>Pterygota</taxon>
        <taxon>Neoptera</taxon>
        <taxon>Endopterygota</taxon>
        <taxon>Lepidoptera</taxon>
        <taxon>Glossata</taxon>
        <taxon>Ditrysia</taxon>
        <taxon>Papilionoidea</taxon>
        <taxon>Pieridae</taxon>
        <taxon>Pierinae</taxon>
        <taxon>Pieris</taxon>
    </lineage>
</organism>